<dbReference type="PANTHER" id="PTHR16950:SF16">
    <property type="entry name" value="ZINC TRANSPORTER ZIP13"/>
    <property type="match status" value="1"/>
</dbReference>
<evidence type="ECO:0000313" key="6">
    <source>
        <dbReference type="EMBL" id="OGF40116.1"/>
    </source>
</evidence>
<dbReference type="InterPro" id="IPR003689">
    <property type="entry name" value="ZIP"/>
</dbReference>
<comment type="caution">
    <text evidence="6">The sequence shown here is derived from an EMBL/GenBank/DDBJ whole genome shotgun (WGS) entry which is preliminary data.</text>
</comment>
<feature type="transmembrane region" description="Helical" evidence="5">
    <location>
        <begin position="166"/>
        <end position="187"/>
    </location>
</feature>
<evidence type="ECO:0000256" key="4">
    <source>
        <dbReference type="ARBA" id="ARBA00023136"/>
    </source>
</evidence>
<keyword evidence="4 5" id="KW-0472">Membrane</keyword>
<organism evidence="6 7">
    <name type="scientific">Candidatus Falkowbacteria bacterium RIFOXYD2_FULL_34_120</name>
    <dbReference type="NCBI Taxonomy" id="1798007"/>
    <lineage>
        <taxon>Bacteria</taxon>
        <taxon>Candidatus Falkowiibacteriota</taxon>
    </lineage>
</organism>
<evidence type="ECO:0000256" key="1">
    <source>
        <dbReference type="ARBA" id="ARBA00004141"/>
    </source>
</evidence>
<comment type="subcellular location">
    <subcellularLocation>
        <location evidence="1">Membrane</location>
        <topology evidence="1">Multi-pass membrane protein</topology>
    </subcellularLocation>
</comment>
<evidence type="ECO:0000313" key="7">
    <source>
        <dbReference type="Proteomes" id="UP000177579"/>
    </source>
</evidence>
<feature type="transmembrane region" description="Helical" evidence="5">
    <location>
        <begin position="6"/>
        <end position="24"/>
    </location>
</feature>
<protein>
    <recommendedName>
        <fullName evidence="8">ZIP family metal transporter</fullName>
    </recommendedName>
</protein>
<keyword evidence="3 5" id="KW-1133">Transmembrane helix</keyword>
<evidence type="ECO:0000256" key="2">
    <source>
        <dbReference type="ARBA" id="ARBA00022692"/>
    </source>
</evidence>
<proteinExistence type="predicted"/>
<dbReference type="Proteomes" id="UP000177579">
    <property type="component" value="Unassembled WGS sequence"/>
</dbReference>
<evidence type="ECO:0000256" key="5">
    <source>
        <dbReference type="SAM" id="Phobius"/>
    </source>
</evidence>
<feature type="transmembrane region" description="Helical" evidence="5">
    <location>
        <begin position="226"/>
        <end position="247"/>
    </location>
</feature>
<sequence length="248" mass="27425">MSYFYIFTSLLIVSLVSFVGIFFISLRDNVLKKITIYLVSLSAGTLLGGSFIHLLPEVLSENNFQISILYWVLFGIIIFFILEKIICWRHCHIPTSENHPHPVGIMNLVGDAFHNFLDGILVAGAFMVNTQMGIATTIAVITHEIPQEIGDFGVLIHAGFNRTRALFYNFLSALSAMIGALVTIFLGKYVEDVNFYIISLAAGGFIYIATADLIPELKKEVKPFGSIAQLAVILIGIVIMAGLKMLFE</sequence>
<dbReference type="PANTHER" id="PTHR16950">
    <property type="entry name" value="ZINC TRANSPORTER SLC39A7 HISTIDINE-RICH MEMBRANE PROTEIN KE4"/>
    <property type="match status" value="1"/>
</dbReference>
<feature type="transmembrane region" description="Helical" evidence="5">
    <location>
        <begin position="193"/>
        <end position="214"/>
    </location>
</feature>
<feature type="transmembrane region" description="Helical" evidence="5">
    <location>
        <begin position="68"/>
        <end position="86"/>
    </location>
</feature>
<accession>A0A1F5TML5</accession>
<feature type="transmembrane region" description="Helical" evidence="5">
    <location>
        <begin position="36"/>
        <end position="56"/>
    </location>
</feature>
<evidence type="ECO:0008006" key="8">
    <source>
        <dbReference type="Google" id="ProtNLM"/>
    </source>
</evidence>
<reference evidence="6 7" key="1">
    <citation type="journal article" date="2016" name="Nat. Commun.">
        <title>Thousands of microbial genomes shed light on interconnected biogeochemical processes in an aquifer system.</title>
        <authorList>
            <person name="Anantharaman K."/>
            <person name="Brown C.T."/>
            <person name="Hug L.A."/>
            <person name="Sharon I."/>
            <person name="Castelle C.J."/>
            <person name="Probst A.J."/>
            <person name="Thomas B.C."/>
            <person name="Singh A."/>
            <person name="Wilkins M.J."/>
            <person name="Karaoz U."/>
            <person name="Brodie E.L."/>
            <person name="Williams K.H."/>
            <person name="Hubbard S.S."/>
            <person name="Banfield J.F."/>
        </authorList>
    </citation>
    <scope>NUCLEOTIDE SEQUENCE [LARGE SCALE GENOMIC DNA]</scope>
</reference>
<gene>
    <name evidence="6" type="ORF">A2531_05145</name>
</gene>
<name>A0A1F5TML5_9BACT</name>
<dbReference type="Pfam" id="PF02535">
    <property type="entry name" value="Zip"/>
    <property type="match status" value="2"/>
</dbReference>
<evidence type="ECO:0000256" key="3">
    <source>
        <dbReference type="ARBA" id="ARBA00022989"/>
    </source>
</evidence>
<dbReference type="AlphaFoldDB" id="A0A1F5TML5"/>
<keyword evidence="2 5" id="KW-0812">Transmembrane</keyword>
<dbReference type="EMBL" id="MFGO01000036">
    <property type="protein sequence ID" value="OGF40116.1"/>
    <property type="molecule type" value="Genomic_DNA"/>
</dbReference>
<dbReference type="GO" id="GO:0016020">
    <property type="term" value="C:membrane"/>
    <property type="evidence" value="ECO:0007669"/>
    <property type="project" value="UniProtKB-SubCell"/>
</dbReference>
<dbReference type="GO" id="GO:0046873">
    <property type="term" value="F:metal ion transmembrane transporter activity"/>
    <property type="evidence" value="ECO:0007669"/>
    <property type="project" value="InterPro"/>
</dbReference>